<proteinExistence type="predicted"/>
<dbReference type="EMBL" id="CP002098">
    <property type="protein sequence ID" value="ADM28027.1"/>
    <property type="molecule type" value="Genomic_DNA"/>
</dbReference>
<sequence length="81" mass="9632">MLDIDRTKLEALLKYSEPLYGEEKSYSLHELAKIWNTDIDTAKTILRKLRREGFIRRTRSGRYKLSFAGKVLIAIYKRVKR</sequence>
<gene>
    <name evidence="1" type="ordered locus">Igag_1221</name>
</gene>
<accession>E0SPA0</accession>
<reference evidence="1 2" key="1">
    <citation type="journal article" date="2010" name="Stand. Genomic Sci.">
        <title>Complete genome sequence of Ignisphaera aggregans type strain (AQ1.S1).</title>
        <authorList>
            <person name="Goker M."/>
            <person name="Held B."/>
            <person name="Lapidus A."/>
            <person name="Nolan M."/>
            <person name="Spring S."/>
            <person name="Yasawong M."/>
            <person name="Lucas S."/>
            <person name="Glavina Del Rio T."/>
            <person name="Tice H."/>
            <person name="Cheng J.F."/>
            <person name="Goodwin L."/>
            <person name="Tapia R."/>
            <person name="Pitluck S."/>
            <person name="Liolios K."/>
            <person name="Ivanova N."/>
            <person name="Mavromatis K."/>
            <person name="Mikhailova N."/>
            <person name="Pati A."/>
            <person name="Chen A."/>
            <person name="Palaniappan K."/>
            <person name="Brambilla E."/>
            <person name="Land M."/>
            <person name="Hauser L."/>
            <person name="Chang Y.J."/>
            <person name="Jeffries C.D."/>
            <person name="Brettin T."/>
            <person name="Detter J.C."/>
            <person name="Han C."/>
            <person name="Rohde M."/>
            <person name="Sikorski J."/>
            <person name="Woyke T."/>
            <person name="Bristow J."/>
            <person name="Eisen J.A."/>
            <person name="Markowitz V."/>
            <person name="Hugenholtz P."/>
            <person name="Kyrpides N.C."/>
            <person name="Klenk H.P."/>
        </authorList>
    </citation>
    <scope>NUCLEOTIDE SEQUENCE [LARGE SCALE GENOMIC DNA]</scope>
    <source>
        <strain evidence="2">DSM 17230 / JCM 13409 / AQ1.S1</strain>
    </source>
</reference>
<evidence type="ECO:0000313" key="2">
    <source>
        <dbReference type="Proteomes" id="UP000001304"/>
    </source>
</evidence>
<evidence type="ECO:0000313" key="1">
    <source>
        <dbReference type="EMBL" id="ADM28027.1"/>
    </source>
</evidence>
<dbReference type="KEGG" id="iag:Igag_1221"/>
<dbReference type="InterPro" id="IPR036388">
    <property type="entry name" value="WH-like_DNA-bd_sf"/>
</dbReference>
<organism evidence="1 2">
    <name type="scientific">Ignisphaera aggregans (strain DSM 17230 / JCM 13409 / AQ1.S1)</name>
    <dbReference type="NCBI Taxonomy" id="583356"/>
    <lineage>
        <taxon>Archaea</taxon>
        <taxon>Thermoproteota</taxon>
        <taxon>Thermoprotei</taxon>
        <taxon>Desulfurococcales</taxon>
        <taxon>Desulfurococcaceae</taxon>
        <taxon>Ignisphaera</taxon>
    </lineage>
</organism>
<dbReference type="InterPro" id="IPR036390">
    <property type="entry name" value="WH_DNA-bd_sf"/>
</dbReference>
<dbReference type="HOGENOM" id="CLU_2565685_0_0_2"/>
<dbReference type="STRING" id="583356.Igag_1221"/>
<dbReference type="AlphaFoldDB" id="E0SPA0"/>
<dbReference type="Proteomes" id="UP000001304">
    <property type="component" value="Chromosome"/>
</dbReference>
<dbReference type="Gene3D" id="1.10.10.10">
    <property type="entry name" value="Winged helix-like DNA-binding domain superfamily/Winged helix DNA-binding domain"/>
    <property type="match status" value="1"/>
</dbReference>
<keyword evidence="2" id="KW-1185">Reference proteome</keyword>
<dbReference type="BioCyc" id="IAGG583356:GHAH-1198-MONOMER"/>
<dbReference type="SUPFAM" id="SSF46785">
    <property type="entry name" value="Winged helix' DNA-binding domain"/>
    <property type="match status" value="1"/>
</dbReference>
<name>E0SPA0_IGNAA</name>
<protein>
    <submittedName>
        <fullName evidence="1">Uncharacterized protein</fullName>
    </submittedName>
</protein>